<dbReference type="PANTHER" id="PTHR11960">
    <property type="entry name" value="EUKARYOTIC TRANSLATION INITIATION FACTOR 4E RELATED"/>
    <property type="match status" value="1"/>
</dbReference>
<dbReference type="EMBL" id="KV454428">
    <property type="protein sequence ID" value="ODQ81200.1"/>
    <property type="molecule type" value="Genomic_DNA"/>
</dbReference>
<keyword evidence="2 6" id="KW-0396">Initiation factor</keyword>
<dbReference type="GO" id="GO:0051726">
    <property type="term" value="P:regulation of cell cycle"/>
    <property type="evidence" value="ECO:0007669"/>
    <property type="project" value="EnsemblFungi"/>
</dbReference>
<keyword evidence="4 6" id="KW-0694">RNA-binding</keyword>
<dbReference type="Proteomes" id="UP000094336">
    <property type="component" value="Unassembled WGS sequence"/>
</dbReference>
<evidence type="ECO:0000256" key="4">
    <source>
        <dbReference type="ARBA" id="ARBA00022884"/>
    </source>
</evidence>
<dbReference type="GO" id="GO:0016281">
    <property type="term" value="C:eukaryotic translation initiation factor 4F complex"/>
    <property type="evidence" value="ECO:0007669"/>
    <property type="project" value="EnsemblFungi"/>
</dbReference>
<dbReference type="PROSITE" id="PS00813">
    <property type="entry name" value="IF4E"/>
    <property type="match status" value="1"/>
</dbReference>
<protein>
    <recommendedName>
        <fullName evidence="9">Eukaryotic translation initiation factor 4E</fullName>
    </recommendedName>
</protein>
<dbReference type="AlphaFoldDB" id="A0A1E3QU63"/>
<reference evidence="8" key="1">
    <citation type="submission" date="2016-05" db="EMBL/GenBank/DDBJ databases">
        <title>Comparative genomics of biotechnologically important yeasts.</title>
        <authorList>
            <consortium name="DOE Joint Genome Institute"/>
            <person name="Riley R."/>
            <person name="Haridas S."/>
            <person name="Wolfe K.H."/>
            <person name="Lopes M.R."/>
            <person name="Hittinger C.T."/>
            <person name="Goker M."/>
            <person name="Salamov A."/>
            <person name="Wisecaver J."/>
            <person name="Long T.M."/>
            <person name="Aerts A.L."/>
            <person name="Barry K."/>
            <person name="Choi C."/>
            <person name="Clum A."/>
            <person name="Coughlan A.Y."/>
            <person name="Deshpande S."/>
            <person name="Douglass A.P."/>
            <person name="Hanson S.J."/>
            <person name="Klenk H.-P."/>
            <person name="Labutti K."/>
            <person name="Lapidus A."/>
            <person name="Lindquist E."/>
            <person name="Lipzen A."/>
            <person name="Meier-Kolthoff J.P."/>
            <person name="Ohm R.A."/>
            <person name="Otillar R.P."/>
            <person name="Pangilinan J."/>
            <person name="Peng Y."/>
            <person name="Rokas A."/>
            <person name="Rosa C.A."/>
            <person name="Scheuner C."/>
            <person name="Sibirny A.A."/>
            <person name="Slot J.C."/>
            <person name="Stielow J.B."/>
            <person name="Sun H."/>
            <person name="Kurtzman C.P."/>
            <person name="Blackwell M."/>
            <person name="Grigoriev I.V."/>
            <person name="Jeffries T.W."/>
        </authorList>
    </citation>
    <scope>NUCLEOTIDE SEQUENCE [LARGE SCALE GENOMIC DNA]</scope>
    <source>
        <strain evidence="8">NRRL Y-12698</strain>
    </source>
</reference>
<dbReference type="InterPro" id="IPR019770">
    <property type="entry name" value="TIF_eIF_4E_CS"/>
</dbReference>
<evidence type="ECO:0000313" key="8">
    <source>
        <dbReference type="Proteomes" id="UP000094336"/>
    </source>
</evidence>
<dbReference type="OrthoDB" id="590761at2759"/>
<dbReference type="GO" id="GO:0000184">
    <property type="term" value="P:nuclear-transcribed mRNA catabolic process, nonsense-mediated decay"/>
    <property type="evidence" value="ECO:0007669"/>
    <property type="project" value="EnsemblFungi"/>
</dbReference>
<dbReference type="InterPro" id="IPR001040">
    <property type="entry name" value="TIF_eIF_4E"/>
</dbReference>
<dbReference type="Pfam" id="PF01652">
    <property type="entry name" value="IF4E"/>
    <property type="match status" value="1"/>
</dbReference>
<evidence type="ECO:0000256" key="3">
    <source>
        <dbReference type="ARBA" id="ARBA00022845"/>
    </source>
</evidence>
<keyword evidence="5 6" id="KW-0648">Protein biosynthesis</keyword>
<dbReference type="GO" id="GO:0003743">
    <property type="term" value="F:translation initiation factor activity"/>
    <property type="evidence" value="ECO:0007669"/>
    <property type="project" value="UniProtKB-KW"/>
</dbReference>
<keyword evidence="3" id="KW-0810">Translation regulation</keyword>
<dbReference type="SUPFAM" id="SSF55418">
    <property type="entry name" value="eIF4e-like"/>
    <property type="match status" value="1"/>
</dbReference>
<dbReference type="GeneID" id="30148230"/>
<dbReference type="GO" id="GO:0000340">
    <property type="term" value="F:RNA 7-methylguanosine cap binding"/>
    <property type="evidence" value="ECO:0007669"/>
    <property type="project" value="TreeGrafter"/>
</dbReference>
<comment type="similarity">
    <text evidence="1 6">Belongs to the eukaryotic initiation factor 4E family.</text>
</comment>
<evidence type="ECO:0000256" key="6">
    <source>
        <dbReference type="RuleBase" id="RU004374"/>
    </source>
</evidence>
<name>A0A1E3QU63_9ASCO</name>
<evidence type="ECO:0000256" key="2">
    <source>
        <dbReference type="ARBA" id="ARBA00022540"/>
    </source>
</evidence>
<dbReference type="GO" id="GO:0005634">
    <property type="term" value="C:nucleus"/>
    <property type="evidence" value="ECO:0007669"/>
    <property type="project" value="EnsemblFungi"/>
</dbReference>
<gene>
    <name evidence="7" type="ORF">BABINDRAFT_165900</name>
</gene>
<dbReference type="GO" id="GO:1901195">
    <property type="term" value="P:positive regulation of formation of translation preinitiation complex"/>
    <property type="evidence" value="ECO:0007669"/>
    <property type="project" value="EnsemblFungi"/>
</dbReference>
<dbReference type="GO" id="GO:0010494">
    <property type="term" value="C:cytoplasmic stress granule"/>
    <property type="evidence" value="ECO:0007669"/>
    <property type="project" value="EnsemblFungi"/>
</dbReference>
<dbReference type="RefSeq" id="XP_018986528.1">
    <property type="nucleotide sequence ID" value="XM_019130377.1"/>
</dbReference>
<dbReference type="STRING" id="984486.A0A1E3QU63"/>
<accession>A0A1E3QU63</accession>
<keyword evidence="8" id="KW-1185">Reference proteome</keyword>
<dbReference type="GO" id="GO:0032266">
    <property type="term" value="F:phosphatidylinositol-3-phosphate binding"/>
    <property type="evidence" value="ECO:0007669"/>
    <property type="project" value="EnsemblFungi"/>
</dbReference>
<dbReference type="PANTHER" id="PTHR11960:SF8">
    <property type="entry name" value="EUKARYOTIC TRANSLATION INITIATION FACTOR 4E1-RELATED"/>
    <property type="match status" value="1"/>
</dbReference>
<evidence type="ECO:0000313" key="7">
    <source>
        <dbReference type="EMBL" id="ODQ81200.1"/>
    </source>
</evidence>
<evidence type="ECO:0000256" key="5">
    <source>
        <dbReference type="ARBA" id="ARBA00022917"/>
    </source>
</evidence>
<dbReference type="Gene3D" id="3.30.760.10">
    <property type="entry name" value="RNA Cap, Translation Initiation Factor Eif4e"/>
    <property type="match status" value="1"/>
</dbReference>
<proteinExistence type="inferred from homology"/>
<evidence type="ECO:0008006" key="9">
    <source>
        <dbReference type="Google" id="ProtNLM"/>
    </source>
</evidence>
<organism evidence="7 8">
    <name type="scientific">Babjeviella inositovora NRRL Y-12698</name>
    <dbReference type="NCBI Taxonomy" id="984486"/>
    <lineage>
        <taxon>Eukaryota</taxon>
        <taxon>Fungi</taxon>
        <taxon>Dikarya</taxon>
        <taxon>Ascomycota</taxon>
        <taxon>Saccharomycotina</taxon>
        <taxon>Pichiomycetes</taxon>
        <taxon>Serinales incertae sedis</taxon>
        <taxon>Babjeviella</taxon>
    </lineage>
</organism>
<dbReference type="GO" id="GO:0098808">
    <property type="term" value="F:mRNA cap binding"/>
    <property type="evidence" value="ECO:0007669"/>
    <property type="project" value="EnsemblFungi"/>
</dbReference>
<dbReference type="InterPro" id="IPR023398">
    <property type="entry name" value="TIF_eIF4e-like"/>
</dbReference>
<sequence>MSEEIIQKTVDLSLEDSTVLSNKENFESKHPLNTRWTLWYTKPPVDQNESWGDLLKPVITFSTVEEFWGIFNSIPAATDLPIKSDYHLFREGVKPEWEDVANARGGKWAFQFKDKKTNINELWLRALLSVIGETIEDDQNEVNGVVLNVRKQFFRVGLWTKTTDEEKLKPIGANLKRVLKLPETRQVEFLSHEASNQRGAKPSILI</sequence>
<evidence type="ECO:0000256" key="1">
    <source>
        <dbReference type="ARBA" id="ARBA00009860"/>
    </source>
</evidence>